<dbReference type="GO" id="GO:0005524">
    <property type="term" value="F:ATP binding"/>
    <property type="evidence" value="ECO:0007669"/>
    <property type="project" value="UniProtKB-UniRule"/>
</dbReference>
<evidence type="ECO:0000256" key="6">
    <source>
        <dbReference type="HAMAP-Rule" id="MF_01499"/>
    </source>
</evidence>
<keyword evidence="3 6" id="KW-0548">Nucleotidyltransferase</keyword>
<evidence type="ECO:0000256" key="2">
    <source>
        <dbReference type="ARBA" id="ARBA00022679"/>
    </source>
</evidence>
<dbReference type="InterPro" id="IPR012505">
    <property type="entry name" value="YbbR"/>
</dbReference>
<dbReference type="SUPFAM" id="SSF143597">
    <property type="entry name" value="YojJ-like"/>
    <property type="match status" value="1"/>
</dbReference>
<dbReference type="OrthoDB" id="9807385at2"/>
<dbReference type="InterPro" id="IPR003390">
    <property type="entry name" value="DNA_integrity_scan_DisA_N"/>
</dbReference>
<keyword evidence="5 6" id="KW-0067">ATP-binding</keyword>
<dbReference type="InterPro" id="IPR036888">
    <property type="entry name" value="DNA_integrity_DisA_N_sf"/>
</dbReference>
<sequence>MDSFARPLIDHVRLADGLDIAVVAVLIYILLVWLRDRASRSLAVIVVSLGVLFLIARWLDLFLTIMAFRYGIVGLLLAMVVVFQQDIRHGFERLTSTRWFRGVSDARPSHRTVDTITQTVTDLAKDRIGALLVFPNRQPLDLHLQGGVEVDAQISEPLLKSIFHPKSPGHDGAVLIQGHRIVSLGLHLPLTTRFDQVPDGGTRHAAAAGLAECSDALVVAVSEERGTITLAQDGQLKVIEPAELASRLGKYYHDQNDVDQSNRTRRDPNWGLKLVAIALATLSWWLFAFQTDTVQRTFVVPIEFRNLPEGFQVADPKPTYAELTLSGPENAFTLLDPVEMTVSLDLRGTDRPSVTTWHTANHLTNIPRELTTEAVVPETILISLQPSGEIAP</sequence>
<gene>
    <name evidence="8" type="primary">disA</name>
    <name evidence="6" type="synonym">dacA</name>
    <name evidence="8" type="ORF">Pla100_40640</name>
</gene>
<dbReference type="PANTHER" id="PTHR34185:SF1">
    <property type="entry name" value="DIADENYLATE CYCLASE"/>
    <property type="match status" value="1"/>
</dbReference>
<dbReference type="Gene3D" id="2.170.120.30">
    <property type="match status" value="1"/>
</dbReference>
<dbReference type="Pfam" id="PF07949">
    <property type="entry name" value="YbbR"/>
    <property type="match status" value="1"/>
</dbReference>
<evidence type="ECO:0000313" key="9">
    <source>
        <dbReference type="Proteomes" id="UP000316213"/>
    </source>
</evidence>
<comment type="catalytic activity">
    <reaction evidence="1 6">
        <text>2 ATP = 3',3'-c-di-AMP + 2 diphosphate</text>
        <dbReference type="Rhea" id="RHEA:35655"/>
        <dbReference type="ChEBI" id="CHEBI:30616"/>
        <dbReference type="ChEBI" id="CHEBI:33019"/>
        <dbReference type="ChEBI" id="CHEBI:71500"/>
        <dbReference type="EC" id="2.7.7.85"/>
    </reaction>
</comment>
<dbReference type="Pfam" id="PF02457">
    <property type="entry name" value="DAC"/>
    <property type="match status" value="1"/>
</dbReference>
<keyword evidence="9" id="KW-1185">Reference proteome</keyword>
<dbReference type="GO" id="GO:0004016">
    <property type="term" value="F:adenylate cyclase activity"/>
    <property type="evidence" value="ECO:0007669"/>
    <property type="project" value="UniProtKB-UniRule"/>
</dbReference>
<feature type="transmembrane region" description="Helical" evidence="6">
    <location>
        <begin position="65"/>
        <end position="83"/>
    </location>
</feature>
<dbReference type="GO" id="GO:0106408">
    <property type="term" value="F:diadenylate cyclase activity"/>
    <property type="evidence" value="ECO:0007669"/>
    <property type="project" value="UniProtKB-EC"/>
</dbReference>
<evidence type="ECO:0000256" key="4">
    <source>
        <dbReference type="ARBA" id="ARBA00022741"/>
    </source>
</evidence>
<name>A0A5C6A2A2_9BACT</name>
<evidence type="ECO:0000259" key="7">
    <source>
        <dbReference type="PROSITE" id="PS51794"/>
    </source>
</evidence>
<comment type="caution">
    <text evidence="6">Lacks conserved residue(s) required for the propagation of feature annotation.</text>
</comment>
<keyword evidence="6" id="KW-0812">Transmembrane</keyword>
<comment type="subunit">
    <text evidence="6">Probably a homodimer.</text>
</comment>
<keyword evidence="2 6" id="KW-0808">Transferase</keyword>
<feature type="domain" description="DAC" evidence="7">
    <location>
        <begin position="84"/>
        <end position="242"/>
    </location>
</feature>
<evidence type="ECO:0000313" key="8">
    <source>
        <dbReference type="EMBL" id="TWT93546.1"/>
    </source>
</evidence>
<dbReference type="AlphaFoldDB" id="A0A5C6A2A2"/>
<dbReference type="HAMAP" id="MF_01499">
    <property type="entry name" value="DacA"/>
    <property type="match status" value="1"/>
</dbReference>
<comment type="similarity">
    <text evidence="6">Belongs to the adenylate cyclase family. DacA/CdaA subfamily.</text>
</comment>
<keyword evidence="6" id="KW-0472">Membrane</keyword>
<organism evidence="8 9">
    <name type="scientific">Neorhodopirellula pilleata</name>
    <dbReference type="NCBI Taxonomy" id="2714738"/>
    <lineage>
        <taxon>Bacteria</taxon>
        <taxon>Pseudomonadati</taxon>
        <taxon>Planctomycetota</taxon>
        <taxon>Planctomycetia</taxon>
        <taxon>Pirellulales</taxon>
        <taxon>Pirellulaceae</taxon>
        <taxon>Neorhodopirellula</taxon>
    </lineage>
</organism>
<evidence type="ECO:0000256" key="3">
    <source>
        <dbReference type="ARBA" id="ARBA00022695"/>
    </source>
</evidence>
<accession>A0A5C6A2A2</accession>
<evidence type="ECO:0000256" key="1">
    <source>
        <dbReference type="ARBA" id="ARBA00000877"/>
    </source>
</evidence>
<protein>
    <recommendedName>
        <fullName evidence="6">Diadenylate cyclase</fullName>
        <shortName evidence="6">DAC</shortName>
        <ecNumber evidence="6">2.7.7.85</ecNumber>
    </recommendedName>
    <alternativeName>
        <fullName evidence="6">Cyclic-di-AMP synthase</fullName>
        <shortName evidence="6">c-di-AMP synthase</shortName>
    </alternativeName>
</protein>
<feature type="transmembrane region" description="Helical" evidence="6">
    <location>
        <begin position="41"/>
        <end position="59"/>
    </location>
</feature>
<dbReference type="EMBL" id="SJPM01000009">
    <property type="protein sequence ID" value="TWT93546.1"/>
    <property type="molecule type" value="Genomic_DNA"/>
</dbReference>
<dbReference type="RefSeq" id="WP_146579374.1">
    <property type="nucleotide sequence ID" value="NZ_SJPM01000009.1"/>
</dbReference>
<evidence type="ECO:0000256" key="5">
    <source>
        <dbReference type="ARBA" id="ARBA00022840"/>
    </source>
</evidence>
<dbReference type="PROSITE" id="PS51794">
    <property type="entry name" value="DAC"/>
    <property type="match status" value="1"/>
</dbReference>
<keyword evidence="6" id="KW-1003">Cell membrane</keyword>
<comment type="function">
    <text evidence="6">Catalyzes the condensation of 2 ATP molecules into cyclic di-AMP (c-di-AMP), a second messenger used to regulate differing processes in different bacteria.</text>
</comment>
<keyword evidence="4 6" id="KW-0547">Nucleotide-binding</keyword>
<dbReference type="EC" id="2.7.7.85" evidence="6"/>
<dbReference type="InterPro" id="IPR034701">
    <property type="entry name" value="CdaA"/>
</dbReference>
<dbReference type="PANTHER" id="PTHR34185">
    <property type="entry name" value="DIADENYLATE CYCLASE"/>
    <property type="match status" value="1"/>
</dbReference>
<dbReference type="Proteomes" id="UP000316213">
    <property type="component" value="Unassembled WGS sequence"/>
</dbReference>
<dbReference type="InterPro" id="IPR050338">
    <property type="entry name" value="DisA"/>
</dbReference>
<dbReference type="GO" id="GO:0006171">
    <property type="term" value="P:cAMP biosynthetic process"/>
    <property type="evidence" value="ECO:0007669"/>
    <property type="project" value="InterPro"/>
</dbReference>
<feature type="transmembrane region" description="Helical" evidence="6">
    <location>
        <begin position="12"/>
        <end position="34"/>
    </location>
</feature>
<comment type="caution">
    <text evidence="8">The sequence shown here is derived from an EMBL/GenBank/DDBJ whole genome shotgun (WGS) entry which is preliminary data.</text>
</comment>
<dbReference type="Gene3D" id="3.40.1700.10">
    <property type="entry name" value="DNA integrity scanning protein, DisA, N-terminal domain"/>
    <property type="match status" value="1"/>
</dbReference>
<keyword evidence="6" id="KW-1133">Transmembrane helix</keyword>
<reference evidence="8 9" key="1">
    <citation type="submission" date="2019-02" db="EMBL/GenBank/DDBJ databases">
        <title>Deep-cultivation of Planctomycetes and their phenomic and genomic characterization uncovers novel biology.</title>
        <authorList>
            <person name="Wiegand S."/>
            <person name="Jogler M."/>
            <person name="Boedeker C."/>
            <person name="Pinto D."/>
            <person name="Vollmers J."/>
            <person name="Rivas-Marin E."/>
            <person name="Kohn T."/>
            <person name="Peeters S.H."/>
            <person name="Heuer A."/>
            <person name="Rast P."/>
            <person name="Oberbeckmann S."/>
            <person name="Bunk B."/>
            <person name="Jeske O."/>
            <person name="Meyerdierks A."/>
            <person name="Storesund J.E."/>
            <person name="Kallscheuer N."/>
            <person name="Luecker S."/>
            <person name="Lage O.M."/>
            <person name="Pohl T."/>
            <person name="Merkel B.J."/>
            <person name="Hornburger P."/>
            <person name="Mueller R.-W."/>
            <person name="Bruemmer F."/>
            <person name="Labrenz M."/>
            <person name="Spormann A.M."/>
            <person name="Op Den Camp H."/>
            <person name="Overmann J."/>
            <person name="Amann R."/>
            <person name="Jetten M.S.M."/>
            <person name="Mascher T."/>
            <person name="Medema M.H."/>
            <person name="Devos D.P."/>
            <person name="Kaster A.-K."/>
            <person name="Ovreas L."/>
            <person name="Rohde M."/>
            <person name="Galperin M.Y."/>
            <person name="Jogler C."/>
        </authorList>
    </citation>
    <scope>NUCLEOTIDE SEQUENCE [LARGE SCALE GENOMIC DNA]</scope>
    <source>
        <strain evidence="8 9">Pla100</strain>
    </source>
</reference>
<feature type="transmembrane region" description="Helical" evidence="6">
    <location>
        <begin position="270"/>
        <end position="287"/>
    </location>
</feature>
<proteinExistence type="inferred from homology"/>